<dbReference type="Proteomes" id="UP000239480">
    <property type="component" value="Unassembled WGS sequence"/>
</dbReference>
<protein>
    <submittedName>
        <fullName evidence="2">Phosphoserine phosphatase</fullName>
    </submittedName>
</protein>
<dbReference type="InterPro" id="IPR023214">
    <property type="entry name" value="HAD_sf"/>
</dbReference>
<reference evidence="2 3" key="1">
    <citation type="submission" date="2018-03" db="EMBL/GenBank/DDBJ databases">
        <title>Genomic Encyclopedia of Archaeal and Bacterial Type Strains, Phase II (KMG-II): from individual species to whole genera.</title>
        <authorList>
            <person name="Goeker M."/>
        </authorList>
    </citation>
    <scope>NUCLEOTIDE SEQUENCE [LARGE SCALE GENOMIC DNA]</scope>
    <source>
        <strain evidence="2 3">DSM 29328</strain>
    </source>
</reference>
<keyword evidence="3" id="KW-1185">Reference proteome</keyword>
<evidence type="ECO:0000256" key="1">
    <source>
        <dbReference type="SAM" id="SignalP"/>
    </source>
</evidence>
<dbReference type="InterPro" id="IPR036412">
    <property type="entry name" value="HAD-like_sf"/>
</dbReference>
<accession>A0A2T0S045</accession>
<dbReference type="Gene3D" id="3.40.50.1000">
    <property type="entry name" value="HAD superfamily/HAD-like"/>
    <property type="match status" value="1"/>
</dbReference>
<dbReference type="SUPFAM" id="SSF56784">
    <property type="entry name" value="HAD-like"/>
    <property type="match status" value="1"/>
</dbReference>
<dbReference type="OrthoDB" id="9799365at2"/>
<name>A0A2T0S045_9RHOB</name>
<dbReference type="RefSeq" id="WP_106203526.1">
    <property type="nucleotide sequence ID" value="NZ_PVTD01000001.1"/>
</dbReference>
<sequence length="326" mass="35230">MFIKSLTTAAFLLSSGVVLADPLPSWNAGQSKSAVIDFVNAVTDPASDSYVTPADRIAVFDNDGTLWAEQPVYFQIAFAVDQVAKRAEADPAILTSDALKAAAEGDVEGILASGKEGLLEVLATAHAGMSVSEFKQNVADWLDEARHPTTGRRYDEMIYQPMLELLSYLRDEGFATYIVSGGGIDFIRVFSEDAYGIDVNQVVGSSLVSEYVVGDAGPALMKMPDLFFNDDKAGKPVAINHHIGKRPILAGGNSDGDFEMLEWTTSGEGPGLALYVHHTDAEREWAYDREGHIGVLNRGLDEGPDRGWVFADMATDWSTIFPATVE</sequence>
<dbReference type="Pfam" id="PF12710">
    <property type="entry name" value="HAD"/>
    <property type="match status" value="1"/>
</dbReference>
<keyword evidence="1" id="KW-0732">Signal</keyword>
<feature type="signal peptide" evidence="1">
    <location>
        <begin position="1"/>
        <end position="20"/>
    </location>
</feature>
<organism evidence="2 3">
    <name type="scientific">Aliiruegeria haliotis</name>
    <dbReference type="NCBI Taxonomy" id="1280846"/>
    <lineage>
        <taxon>Bacteria</taxon>
        <taxon>Pseudomonadati</taxon>
        <taxon>Pseudomonadota</taxon>
        <taxon>Alphaproteobacteria</taxon>
        <taxon>Rhodobacterales</taxon>
        <taxon>Roseobacteraceae</taxon>
        <taxon>Aliiruegeria</taxon>
    </lineage>
</organism>
<evidence type="ECO:0000313" key="3">
    <source>
        <dbReference type="Proteomes" id="UP000239480"/>
    </source>
</evidence>
<feature type="chain" id="PRO_5015721350" evidence="1">
    <location>
        <begin position="21"/>
        <end position="326"/>
    </location>
</feature>
<dbReference type="EMBL" id="PVTD01000001">
    <property type="protein sequence ID" value="PRY26806.1"/>
    <property type="molecule type" value="Genomic_DNA"/>
</dbReference>
<evidence type="ECO:0000313" key="2">
    <source>
        <dbReference type="EMBL" id="PRY26806.1"/>
    </source>
</evidence>
<dbReference type="AlphaFoldDB" id="A0A2T0S045"/>
<proteinExistence type="predicted"/>
<comment type="caution">
    <text evidence="2">The sequence shown here is derived from an EMBL/GenBank/DDBJ whole genome shotgun (WGS) entry which is preliminary data.</text>
</comment>
<gene>
    <name evidence="2" type="ORF">CLV78_101908</name>
</gene>